<keyword evidence="2" id="KW-0472">Membrane</keyword>
<keyword evidence="2" id="KW-1133">Transmembrane helix</keyword>
<reference evidence="3 4" key="1">
    <citation type="journal article" date="2019" name="Int. J. Syst. Evol. Microbiol.">
        <title>The Global Catalogue of Microorganisms (GCM) 10K type strain sequencing project: providing services to taxonomists for standard genome sequencing and annotation.</title>
        <authorList>
            <consortium name="The Broad Institute Genomics Platform"/>
            <consortium name="The Broad Institute Genome Sequencing Center for Infectious Disease"/>
            <person name="Wu L."/>
            <person name="Ma J."/>
        </authorList>
    </citation>
    <scope>NUCLEOTIDE SEQUENCE [LARGE SCALE GENOMIC DNA]</scope>
    <source>
        <strain evidence="3 4">JCM 13250</strain>
    </source>
</reference>
<feature type="transmembrane region" description="Helical" evidence="2">
    <location>
        <begin position="494"/>
        <end position="517"/>
    </location>
</feature>
<name>A0ABN2M8G0_9ACTN</name>
<proteinExistence type="predicted"/>
<evidence type="ECO:0000256" key="1">
    <source>
        <dbReference type="SAM" id="MobiDB-lite"/>
    </source>
</evidence>
<keyword evidence="2" id="KW-0812">Transmembrane</keyword>
<keyword evidence="4" id="KW-1185">Reference proteome</keyword>
<protein>
    <submittedName>
        <fullName evidence="3">Uncharacterized protein</fullName>
    </submittedName>
</protein>
<evidence type="ECO:0000313" key="3">
    <source>
        <dbReference type="EMBL" id="GAA1814832.1"/>
    </source>
</evidence>
<feature type="transmembrane region" description="Helical" evidence="2">
    <location>
        <begin position="426"/>
        <end position="448"/>
    </location>
</feature>
<gene>
    <name evidence="3" type="ORF">GCM10009682_39960</name>
</gene>
<comment type="caution">
    <text evidence="3">The sequence shown here is derived from an EMBL/GenBank/DDBJ whole genome shotgun (WGS) entry which is preliminary data.</text>
</comment>
<sequence length="557" mass="61864">MSEKEARKLRRAECNFRVTTVYATSWRFKGKLNGGEGTPAYLGELAESYQLYRVQLPRLLPPRVLGLALENADVGILRLSGESKPNVELVDGVAELFTLPSNQVVLAVTLWLRGKHLTREEAAAPIANILEKCIRGDITLGAHSAENALPEIIARAPRAHEFERDGPDKLDSTPMTSLSPERHQLVFARGAAHTKIGDDDVHRAILYRNKPPYRPEFVLMERRPDQLNKANGNGRTPPAVGVVTPYISLLYGQPRYVDSSIFLSTVHAVGTAARFRYIWRQAYEQVLRFREQKQRTVSGLQTREDLEELADNLGNLEFDLAFSVEFPLMRVETFQSQLYEAMDLEKQAGALSQMFTQLGGSVRSELTAIEVRERREAESRQRWNSIAAGVLSLIGVPVGFVVAFLGANIAEVQANPFESMWSEKFAVVYLVASCFAFAPGFVIAFPHLRNYVKRHVDRKPLGWGLSVTLLGVATLAGAIRLQHQSNDLLRLVDVVAISLGGYAILAGLTVTGLWFWWKAVRDRKKRTVVEPESGQAASSDDAPTPVVPAQREPVNAA</sequence>
<dbReference type="RefSeq" id="WP_344134262.1">
    <property type="nucleotide sequence ID" value="NZ_BAAALT010000127.1"/>
</dbReference>
<accession>A0ABN2M8G0</accession>
<dbReference type="Proteomes" id="UP001500218">
    <property type="component" value="Unassembled WGS sequence"/>
</dbReference>
<feature type="transmembrane region" description="Helical" evidence="2">
    <location>
        <begin position="460"/>
        <end position="482"/>
    </location>
</feature>
<organism evidence="3 4">
    <name type="scientific">Luedemannella flava</name>
    <dbReference type="NCBI Taxonomy" id="349316"/>
    <lineage>
        <taxon>Bacteria</taxon>
        <taxon>Bacillati</taxon>
        <taxon>Actinomycetota</taxon>
        <taxon>Actinomycetes</taxon>
        <taxon>Micromonosporales</taxon>
        <taxon>Micromonosporaceae</taxon>
        <taxon>Luedemannella</taxon>
    </lineage>
</organism>
<evidence type="ECO:0000313" key="4">
    <source>
        <dbReference type="Proteomes" id="UP001500218"/>
    </source>
</evidence>
<evidence type="ECO:0000256" key="2">
    <source>
        <dbReference type="SAM" id="Phobius"/>
    </source>
</evidence>
<feature type="transmembrane region" description="Helical" evidence="2">
    <location>
        <begin position="383"/>
        <end position="406"/>
    </location>
</feature>
<feature type="region of interest" description="Disordered" evidence="1">
    <location>
        <begin position="528"/>
        <end position="557"/>
    </location>
</feature>
<dbReference type="EMBL" id="BAAALT010000127">
    <property type="protein sequence ID" value="GAA1814832.1"/>
    <property type="molecule type" value="Genomic_DNA"/>
</dbReference>